<sequence length="523" mass="59840">MEANVVQALVSVLIVSLILRQCGRALWYLVWRPYAVARWFREQGIQGPPYRLVVGSLPEFRRLLISGRGYALDAGCHDYASLVHPYFQKWASDYGRTFLYWFGPIPAICSTDMELVKQVLADRTHLFQKDYLNPKFEIIFGKGLIFANGDDWKRHRRVVHPIFNHEKLVSMSSITLECTQQMMERWFAKMKKGNGHQVEIDIARDFRELTVTVIGRMIYGKNYEDAWGVMQLLWEVQSLAISSFLDPPIPWFRYLPTSRNRRSRQLDKLATSKIMRLIHERVAKKDAEGGYGDDLLGLTVQAWSDTGTLSIDEIIGECKTFLGAGQDSTANLLAWAMFLLSSYPEWQEKVREEVLRECPTSNVVHIVDDLGKLKMLNMTLLETLRLYNPVAFVMRMTARDTTVANIRVPKGTAITIPIAMLHRDQDVWGADSNEFNPMRFENGSWRAANHPNALLSFSYGPRACIGQNFAMIEAQTVIAILLKRFSFSLSPRYIHKPTNNLTLIPKYGLPLIVKTLLDDGRAV</sequence>
<dbReference type="EnsemblPlants" id="AVESA.00010b.r2.6AG1072100.2">
    <property type="protein sequence ID" value="AVESA.00010b.r2.6AG1072100.2.CDS"/>
    <property type="gene ID" value="AVESA.00010b.r2.6AG1072100"/>
</dbReference>
<name>A0ACD5YV16_AVESA</name>
<accession>A0ACD5YV16</accession>
<reference evidence="1" key="1">
    <citation type="submission" date="2021-05" db="EMBL/GenBank/DDBJ databases">
        <authorList>
            <person name="Scholz U."/>
            <person name="Mascher M."/>
            <person name="Fiebig A."/>
        </authorList>
    </citation>
    <scope>NUCLEOTIDE SEQUENCE [LARGE SCALE GENOMIC DNA]</scope>
</reference>
<evidence type="ECO:0000313" key="2">
    <source>
        <dbReference type="Proteomes" id="UP001732700"/>
    </source>
</evidence>
<reference evidence="1" key="2">
    <citation type="submission" date="2025-09" db="UniProtKB">
        <authorList>
            <consortium name="EnsemblPlants"/>
        </authorList>
    </citation>
    <scope>IDENTIFICATION</scope>
</reference>
<protein>
    <submittedName>
        <fullName evidence="1">Uncharacterized protein</fullName>
    </submittedName>
</protein>
<evidence type="ECO:0000313" key="1">
    <source>
        <dbReference type="EnsemblPlants" id="AVESA.00010b.r2.6AG1072100.2.CDS"/>
    </source>
</evidence>
<keyword evidence="2" id="KW-1185">Reference proteome</keyword>
<organism evidence="1 2">
    <name type="scientific">Avena sativa</name>
    <name type="common">Oat</name>
    <dbReference type="NCBI Taxonomy" id="4498"/>
    <lineage>
        <taxon>Eukaryota</taxon>
        <taxon>Viridiplantae</taxon>
        <taxon>Streptophyta</taxon>
        <taxon>Embryophyta</taxon>
        <taxon>Tracheophyta</taxon>
        <taxon>Spermatophyta</taxon>
        <taxon>Magnoliopsida</taxon>
        <taxon>Liliopsida</taxon>
        <taxon>Poales</taxon>
        <taxon>Poaceae</taxon>
        <taxon>BOP clade</taxon>
        <taxon>Pooideae</taxon>
        <taxon>Poodae</taxon>
        <taxon>Poeae</taxon>
        <taxon>Poeae Chloroplast Group 1 (Aveneae type)</taxon>
        <taxon>Aveninae</taxon>
        <taxon>Avena</taxon>
    </lineage>
</organism>
<proteinExistence type="predicted"/>
<dbReference type="Proteomes" id="UP001732700">
    <property type="component" value="Chromosome 6A"/>
</dbReference>